<feature type="compositionally biased region" description="Low complexity" evidence="1">
    <location>
        <begin position="24"/>
        <end position="49"/>
    </location>
</feature>
<reference evidence="2" key="1">
    <citation type="submission" date="2022-12" db="EMBL/GenBank/DDBJ databases">
        <title>Draft genome assemblies for two species of Escallonia (Escalloniales).</title>
        <authorList>
            <person name="Chanderbali A."/>
            <person name="Dervinis C."/>
            <person name="Anghel I."/>
            <person name="Soltis D."/>
            <person name="Soltis P."/>
            <person name="Zapata F."/>
        </authorList>
    </citation>
    <scope>NUCLEOTIDE SEQUENCE</scope>
    <source>
        <strain evidence="2">UCBG92.1500</strain>
        <tissue evidence="2">Leaf</tissue>
    </source>
</reference>
<dbReference type="GO" id="GO:0005847">
    <property type="term" value="C:mRNA cleavage and polyadenylation specificity factor complex"/>
    <property type="evidence" value="ECO:0007669"/>
    <property type="project" value="TreeGrafter"/>
</dbReference>
<proteinExistence type="predicted"/>
<feature type="region of interest" description="Disordered" evidence="1">
    <location>
        <begin position="1"/>
        <end position="108"/>
    </location>
</feature>
<feature type="compositionally biased region" description="Polar residues" evidence="1">
    <location>
        <begin position="86"/>
        <end position="99"/>
    </location>
</feature>
<keyword evidence="3" id="KW-1185">Reference proteome</keyword>
<sequence>MMYGDPQQQHPQPPLLPPPPPQQQHPQQQQFQHQQQQFQHQQQQFQQQHHYQHQHPALRGTQPPPQQHQQLPPPPPPPQMMMRQPSASSTTLSAPQDYNNPPPHLPYDAHVDSFAAKRMRKTGQRRAVDYTSTVVRYMQVRMFQSDSKDRTVLQPTPAAAVDMLPTVAYPDNPSTSFAAKFVHTSLNKNRCSINRVLGYACYRSICPDKNEPEYQSLLTTKYASEKKQGNG</sequence>
<protein>
    <submittedName>
        <fullName evidence="2">Uncharacterized protein</fullName>
    </submittedName>
</protein>
<evidence type="ECO:0000313" key="3">
    <source>
        <dbReference type="Proteomes" id="UP001187471"/>
    </source>
</evidence>
<feature type="compositionally biased region" description="Pro residues" evidence="1">
    <location>
        <begin position="11"/>
        <end position="23"/>
    </location>
</feature>
<evidence type="ECO:0000256" key="1">
    <source>
        <dbReference type="SAM" id="MobiDB-lite"/>
    </source>
</evidence>
<feature type="compositionally biased region" description="Low complexity" evidence="1">
    <location>
        <begin position="1"/>
        <end position="10"/>
    </location>
</feature>
<feature type="compositionally biased region" description="Pro residues" evidence="1">
    <location>
        <begin position="62"/>
        <end position="79"/>
    </location>
</feature>
<dbReference type="AlphaFoldDB" id="A0AA88RHA5"/>
<gene>
    <name evidence="2" type="ORF">RJ640_017508</name>
</gene>
<dbReference type="PANTHER" id="PTHR22836">
    <property type="entry name" value="WD40 REPEAT PROTEIN"/>
    <property type="match status" value="1"/>
</dbReference>
<dbReference type="Proteomes" id="UP001187471">
    <property type="component" value="Unassembled WGS sequence"/>
</dbReference>
<evidence type="ECO:0000313" key="2">
    <source>
        <dbReference type="EMBL" id="KAK2982656.1"/>
    </source>
</evidence>
<dbReference type="PANTHER" id="PTHR22836:SF0">
    <property type="entry name" value="PRE-MRNA 3' END PROCESSING PROTEIN WDR33"/>
    <property type="match status" value="1"/>
</dbReference>
<dbReference type="InterPro" id="IPR045245">
    <property type="entry name" value="Pfs2-like"/>
</dbReference>
<name>A0AA88RHA5_9ASTE</name>
<accession>A0AA88RHA5</accession>
<dbReference type="EMBL" id="JAVXUO010001400">
    <property type="protein sequence ID" value="KAK2982656.1"/>
    <property type="molecule type" value="Genomic_DNA"/>
</dbReference>
<comment type="caution">
    <text evidence="2">The sequence shown here is derived from an EMBL/GenBank/DDBJ whole genome shotgun (WGS) entry which is preliminary data.</text>
</comment>
<organism evidence="2 3">
    <name type="scientific">Escallonia rubra</name>
    <dbReference type="NCBI Taxonomy" id="112253"/>
    <lineage>
        <taxon>Eukaryota</taxon>
        <taxon>Viridiplantae</taxon>
        <taxon>Streptophyta</taxon>
        <taxon>Embryophyta</taxon>
        <taxon>Tracheophyta</taxon>
        <taxon>Spermatophyta</taxon>
        <taxon>Magnoliopsida</taxon>
        <taxon>eudicotyledons</taxon>
        <taxon>Gunneridae</taxon>
        <taxon>Pentapetalae</taxon>
        <taxon>asterids</taxon>
        <taxon>campanulids</taxon>
        <taxon>Escalloniales</taxon>
        <taxon>Escalloniaceae</taxon>
        <taxon>Escallonia</taxon>
    </lineage>
</organism>
<dbReference type="GO" id="GO:0031124">
    <property type="term" value="P:mRNA 3'-end processing"/>
    <property type="evidence" value="ECO:0007669"/>
    <property type="project" value="InterPro"/>
</dbReference>